<evidence type="ECO:0000313" key="3">
    <source>
        <dbReference type="Proteomes" id="UP000593564"/>
    </source>
</evidence>
<proteinExistence type="predicted"/>
<dbReference type="PANTHER" id="PTHR48046:SF1">
    <property type="entry name" value="GLYCOSYLTRANSFERASE-RELATED"/>
    <property type="match status" value="1"/>
</dbReference>
<dbReference type="SUPFAM" id="SSF53756">
    <property type="entry name" value="UDP-Glycosyltransferase/glycogen phosphorylase"/>
    <property type="match status" value="1"/>
</dbReference>
<keyword evidence="3" id="KW-1185">Reference proteome</keyword>
<evidence type="ECO:0000256" key="1">
    <source>
        <dbReference type="ARBA" id="ARBA00022676"/>
    </source>
</evidence>
<keyword evidence="1" id="KW-0328">Glycosyltransferase</keyword>
<evidence type="ECO:0000313" key="2">
    <source>
        <dbReference type="EMBL" id="KAF5933872.1"/>
    </source>
</evidence>
<reference evidence="3" key="1">
    <citation type="journal article" date="2020" name="Nat. Commun.">
        <title>Genome assembly of wild tea tree DASZ reveals pedigree and selection history of tea varieties.</title>
        <authorList>
            <person name="Zhang W."/>
            <person name="Zhang Y."/>
            <person name="Qiu H."/>
            <person name="Guo Y."/>
            <person name="Wan H."/>
            <person name="Zhang X."/>
            <person name="Scossa F."/>
            <person name="Alseekh S."/>
            <person name="Zhang Q."/>
            <person name="Wang P."/>
            <person name="Xu L."/>
            <person name="Schmidt M.H."/>
            <person name="Jia X."/>
            <person name="Li D."/>
            <person name="Zhu A."/>
            <person name="Guo F."/>
            <person name="Chen W."/>
            <person name="Ni D."/>
            <person name="Usadel B."/>
            <person name="Fernie A.R."/>
            <person name="Wen W."/>
        </authorList>
    </citation>
    <scope>NUCLEOTIDE SEQUENCE [LARGE SCALE GENOMIC DNA]</scope>
    <source>
        <strain evidence="3">cv. G240</strain>
    </source>
</reference>
<keyword evidence="1" id="KW-0808">Transferase</keyword>
<protein>
    <submittedName>
        <fullName evidence="2">Uncharacterized protein</fullName>
    </submittedName>
</protein>
<reference evidence="2 3" key="2">
    <citation type="submission" date="2020-07" db="EMBL/GenBank/DDBJ databases">
        <title>Genome assembly of wild tea tree DASZ reveals pedigree and selection history of tea varieties.</title>
        <authorList>
            <person name="Zhang W."/>
        </authorList>
    </citation>
    <scope>NUCLEOTIDE SEQUENCE [LARGE SCALE GENOMIC DNA]</scope>
    <source>
        <strain evidence="3">cv. G240</strain>
        <tissue evidence="2">Leaf</tissue>
    </source>
</reference>
<dbReference type="Gene3D" id="3.40.50.2000">
    <property type="entry name" value="Glycogen Phosphorylase B"/>
    <property type="match status" value="1"/>
</dbReference>
<organism evidence="2 3">
    <name type="scientific">Camellia sinensis</name>
    <name type="common">Tea plant</name>
    <name type="synonym">Thea sinensis</name>
    <dbReference type="NCBI Taxonomy" id="4442"/>
    <lineage>
        <taxon>Eukaryota</taxon>
        <taxon>Viridiplantae</taxon>
        <taxon>Streptophyta</taxon>
        <taxon>Embryophyta</taxon>
        <taxon>Tracheophyta</taxon>
        <taxon>Spermatophyta</taxon>
        <taxon>Magnoliopsida</taxon>
        <taxon>eudicotyledons</taxon>
        <taxon>Gunneridae</taxon>
        <taxon>Pentapetalae</taxon>
        <taxon>asterids</taxon>
        <taxon>Ericales</taxon>
        <taxon>Theaceae</taxon>
        <taxon>Camellia</taxon>
    </lineage>
</organism>
<gene>
    <name evidence="2" type="ORF">HYC85_030043</name>
</gene>
<sequence length="283" mass="31024">MISDFENERRLGKRATMHRLPLFSFLHSSGGCQNLRTASLDTRECHRLSGITIGSGVWPSAQNEAVGRGIVAGRHLTLPVSRVFLQNLQMTATEGKAKHGSTIQGIYAPTMSLIMIMTQRGMCLDSRATNHAFPCTMAQRTNNRGGSSAVPAHKVLTWLDGKVDDSVVYVCFGSHVALTSKQREALAVALECSRVHFIWCVKASDQGHVAGSLSHVELLELNFGIEFRKLEFVGFSNCSNRAQDRTCGAHSRPYGKQGRLTGAFCNKGTCGPHIQNRDRIPKL</sequence>
<dbReference type="AlphaFoldDB" id="A0A7J7FZM1"/>
<name>A0A7J7FZM1_CAMSI</name>
<dbReference type="PANTHER" id="PTHR48046">
    <property type="entry name" value="UDP-GLYCOSYLTRANSFERASE 72E1"/>
    <property type="match status" value="1"/>
</dbReference>
<dbReference type="Proteomes" id="UP000593564">
    <property type="component" value="Unassembled WGS sequence"/>
</dbReference>
<dbReference type="EMBL" id="JACBKZ010000014">
    <property type="protein sequence ID" value="KAF5933872.1"/>
    <property type="molecule type" value="Genomic_DNA"/>
</dbReference>
<dbReference type="GO" id="GO:0016757">
    <property type="term" value="F:glycosyltransferase activity"/>
    <property type="evidence" value="ECO:0007669"/>
    <property type="project" value="UniProtKB-KW"/>
</dbReference>
<comment type="caution">
    <text evidence="2">The sequence shown here is derived from an EMBL/GenBank/DDBJ whole genome shotgun (WGS) entry which is preliminary data.</text>
</comment>
<accession>A0A7J7FZM1</accession>